<evidence type="ECO:0008006" key="3">
    <source>
        <dbReference type="Google" id="ProtNLM"/>
    </source>
</evidence>
<dbReference type="Proteomes" id="UP001153954">
    <property type="component" value="Unassembled WGS sequence"/>
</dbReference>
<keyword evidence="2" id="KW-1185">Reference proteome</keyword>
<protein>
    <recommendedName>
        <fullName evidence="3">Tc1-like transposase DDE domain-containing protein</fullName>
    </recommendedName>
</protein>
<proteinExistence type="predicted"/>
<organism evidence="1 2">
    <name type="scientific">Euphydryas editha</name>
    <name type="common">Edith's checkerspot</name>
    <dbReference type="NCBI Taxonomy" id="104508"/>
    <lineage>
        <taxon>Eukaryota</taxon>
        <taxon>Metazoa</taxon>
        <taxon>Ecdysozoa</taxon>
        <taxon>Arthropoda</taxon>
        <taxon>Hexapoda</taxon>
        <taxon>Insecta</taxon>
        <taxon>Pterygota</taxon>
        <taxon>Neoptera</taxon>
        <taxon>Endopterygota</taxon>
        <taxon>Lepidoptera</taxon>
        <taxon>Glossata</taxon>
        <taxon>Ditrysia</taxon>
        <taxon>Papilionoidea</taxon>
        <taxon>Nymphalidae</taxon>
        <taxon>Nymphalinae</taxon>
        <taxon>Euphydryas</taxon>
    </lineage>
</organism>
<dbReference type="EMBL" id="CAKOGL010000010">
    <property type="protein sequence ID" value="CAH2090922.1"/>
    <property type="molecule type" value="Genomic_DNA"/>
</dbReference>
<dbReference type="PANTHER" id="PTHR33939">
    <property type="entry name" value="PROTEIN CBG22215"/>
    <property type="match status" value="1"/>
</dbReference>
<gene>
    <name evidence="1" type="ORF">EEDITHA_LOCUS6833</name>
</gene>
<evidence type="ECO:0000313" key="1">
    <source>
        <dbReference type="EMBL" id="CAH2090922.1"/>
    </source>
</evidence>
<comment type="caution">
    <text evidence="1">The sequence shown here is derived from an EMBL/GenBank/DDBJ whole genome shotgun (WGS) entry which is preliminary data.</text>
</comment>
<evidence type="ECO:0000313" key="2">
    <source>
        <dbReference type="Proteomes" id="UP001153954"/>
    </source>
</evidence>
<sequence>MDVHNFEKWFDNILNKVESRLVIVLDNAPYHSRLAVRVPNMSWRKADIQAWLLENNISYDENEIEAELLTKFRKQDYNKKVIDEMAARKI</sequence>
<name>A0AAU9TZL1_EUPED</name>
<dbReference type="AlphaFoldDB" id="A0AAU9TZL1"/>
<accession>A0AAU9TZL1</accession>
<reference evidence="1" key="1">
    <citation type="submission" date="2022-03" db="EMBL/GenBank/DDBJ databases">
        <authorList>
            <person name="Tunstrom K."/>
        </authorList>
    </citation>
    <scope>NUCLEOTIDE SEQUENCE</scope>
</reference>
<dbReference type="PANTHER" id="PTHR33939:SF1">
    <property type="entry name" value="DUF4371 DOMAIN-CONTAINING PROTEIN"/>
    <property type="match status" value="1"/>
</dbReference>